<dbReference type="PANTHER" id="PTHR14894:SF0">
    <property type="entry name" value="CDK5 REGULATORY SUBUNIT-ASSOCIATED PROTEIN 3"/>
    <property type="match status" value="1"/>
</dbReference>
<name>A0A9J2PXV3_ASCLU</name>
<dbReference type="PANTHER" id="PTHR14894">
    <property type="entry name" value="CDK5 REGULATORY SUBUNIT-ASSOCIATED PROTEIN 3"/>
    <property type="match status" value="1"/>
</dbReference>
<dbReference type="GO" id="GO:0012505">
    <property type="term" value="C:endomembrane system"/>
    <property type="evidence" value="ECO:0007669"/>
    <property type="project" value="TreeGrafter"/>
</dbReference>
<proteinExistence type="inferred from homology"/>
<accession>A0A9J2PXV3</accession>
<reference evidence="3" key="1">
    <citation type="submission" date="2023-03" db="UniProtKB">
        <authorList>
            <consortium name="WormBaseParasite"/>
        </authorList>
    </citation>
    <scope>IDENTIFICATION</scope>
</reference>
<dbReference type="Proteomes" id="UP000036681">
    <property type="component" value="Unplaced"/>
</dbReference>
<organism evidence="2 3">
    <name type="scientific">Ascaris lumbricoides</name>
    <name type="common">Giant roundworm</name>
    <dbReference type="NCBI Taxonomy" id="6252"/>
    <lineage>
        <taxon>Eukaryota</taxon>
        <taxon>Metazoa</taxon>
        <taxon>Ecdysozoa</taxon>
        <taxon>Nematoda</taxon>
        <taxon>Chromadorea</taxon>
        <taxon>Rhabditida</taxon>
        <taxon>Spirurina</taxon>
        <taxon>Ascaridomorpha</taxon>
        <taxon>Ascaridoidea</taxon>
        <taxon>Ascarididae</taxon>
        <taxon>Ascaris</taxon>
    </lineage>
</organism>
<evidence type="ECO:0000256" key="1">
    <source>
        <dbReference type="ARBA" id="ARBA00007478"/>
    </source>
</evidence>
<evidence type="ECO:0000313" key="2">
    <source>
        <dbReference type="Proteomes" id="UP000036681"/>
    </source>
</evidence>
<protein>
    <submittedName>
        <fullName evidence="3">CDK5RAP3-like protein</fullName>
    </submittedName>
</protein>
<dbReference type="WBParaSite" id="ALUE_0001408901-mRNA-1">
    <property type="protein sequence ID" value="ALUE_0001408901-mRNA-1"/>
    <property type="gene ID" value="ALUE_0001408901"/>
</dbReference>
<dbReference type="AlphaFoldDB" id="A0A9J2PXV3"/>
<dbReference type="InterPro" id="IPR008491">
    <property type="entry name" value="CDK5RAP3"/>
</dbReference>
<evidence type="ECO:0000313" key="3">
    <source>
        <dbReference type="WBParaSite" id="ALUE_0001408901-mRNA-1"/>
    </source>
</evidence>
<keyword evidence="2" id="KW-1185">Reference proteome</keyword>
<dbReference type="Pfam" id="PF05600">
    <property type="entry name" value="CDK5RAP3"/>
    <property type="match status" value="2"/>
</dbReference>
<comment type="similarity">
    <text evidence="1">Belongs to the CDK5RAP3 family.</text>
</comment>
<dbReference type="GO" id="GO:0007346">
    <property type="term" value="P:regulation of mitotic cell cycle"/>
    <property type="evidence" value="ECO:0007669"/>
    <property type="project" value="TreeGrafter"/>
</dbReference>
<sequence>MFLLFCYRYFTSFDVFFSDWLINRRHCSKDWQKAVLVIREKISHAIQDMPEDERIVQLLQGSYINYFHCIRIVEILKETEKDTKNFLGYYSSQRMNDWLQIQQLYEKENVNLAEAAQMLQRLVQYEIPALKKQIAKCDQTVADCIKKEEEYIKQSIDGRKQFQGELQKFGIKGNNALDCIKKEEEYIKQSIDGRKQFQGELQKFGIKGQHMRRELMLLAADLPSFFNEIANEIRQLREPLQYYENFRKYLHQKNEPKSILLPLCSLIMKEGIDTTVFEWKRGKKPTAVERPPFDTLLYEDNEKNELDDTIDFGDDDIPGGIDFGASEAAEIDFGDSNGIQIEVVADDHGELDDGIAHGDEALTLLENAQSQKLILFELAELEAFLTFRRSDEMRESASDIYISGMEERPADIRAVEVSQMDAWIKHIREIIAKLSDPHKALLFKIRSSPQYVEKLVENLEQKRSLEGRYERMRTLMIERIAEAREAAAKAQIDLKHVSDATRVLQKQIEEEISKKYKGRTVNIMGGINAALMAS</sequence>